<dbReference type="Proteomes" id="UP000244755">
    <property type="component" value="Chromosome 2"/>
</dbReference>
<gene>
    <name evidence="2" type="ORF">DA075_31950</name>
</gene>
<accession>A0A2R4WVC4</accession>
<evidence type="ECO:0000259" key="1">
    <source>
        <dbReference type="Pfam" id="PF07238"/>
    </source>
</evidence>
<reference evidence="2 3" key="1">
    <citation type="submission" date="2018-04" db="EMBL/GenBank/DDBJ databases">
        <title>Methylobacterium sp. PR1016A genome.</title>
        <authorList>
            <person name="Park W."/>
        </authorList>
    </citation>
    <scope>NUCLEOTIDE SEQUENCE [LARGE SCALE GENOMIC DNA]</scope>
    <source>
        <strain evidence="2 3">PR1016A</strain>
    </source>
</reference>
<feature type="domain" description="PilZ" evidence="1">
    <location>
        <begin position="20"/>
        <end position="81"/>
    </location>
</feature>
<dbReference type="AlphaFoldDB" id="A0A2R4WVC4"/>
<name>A0A2R4WVC4_9HYPH</name>
<dbReference type="RefSeq" id="WP_108394344.1">
    <property type="nucleotide sequence ID" value="NZ_CP028844.1"/>
</dbReference>
<organism evidence="2 3">
    <name type="scientific">Methylobacterium currus</name>
    <dbReference type="NCBI Taxonomy" id="2051553"/>
    <lineage>
        <taxon>Bacteria</taxon>
        <taxon>Pseudomonadati</taxon>
        <taxon>Pseudomonadota</taxon>
        <taxon>Alphaproteobacteria</taxon>
        <taxon>Hyphomicrobiales</taxon>
        <taxon>Methylobacteriaceae</taxon>
        <taxon>Methylobacterium</taxon>
    </lineage>
</organism>
<dbReference type="EMBL" id="CP028844">
    <property type="protein sequence ID" value="AWB25492.1"/>
    <property type="molecule type" value="Genomic_DNA"/>
</dbReference>
<dbReference type="InterPro" id="IPR009875">
    <property type="entry name" value="PilZ_domain"/>
</dbReference>
<evidence type="ECO:0000313" key="3">
    <source>
        <dbReference type="Proteomes" id="UP000244755"/>
    </source>
</evidence>
<dbReference type="KEGG" id="mee:DA075_31950"/>
<sequence length="84" mass="8940">MNASTTSRAEQAGYSGEMILDRPAPAVECQVTNVTAAGASLTVPAGLEVPDAFTLAIAGEFVMRRCRVVWRRRGRVGVAFEMPA</sequence>
<dbReference type="OrthoDB" id="8005010at2"/>
<dbReference type="GO" id="GO:0035438">
    <property type="term" value="F:cyclic-di-GMP binding"/>
    <property type="evidence" value="ECO:0007669"/>
    <property type="project" value="InterPro"/>
</dbReference>
<keyword evidence="3" id="KW-1185">Reference proteome</keyword>
<dbReference type="Pfam" id="PF07238">
    <property type="entry name" value="PilZ"/>
    <property type="match status" value="1"/>
</dbReference>
<proteinExistence type="predicted"/>
<evidence type="ECO:0000313" key="2">
    <source>
        <dbReference type="EMBL" id="AWB25492.1"/>
    </source>
</evidence>
<protein>
    <recommendedName>
        <fullName evidence="1">PilZ domain-containing protein</fullName>
    </recommendedName>
</protein>
<dbReference type="SUPFAM" id="SSF141371">
    <property type="entry name" value="PilZ domain-like"/>
    <property type="match status" value="1"/>
</dbReference>